<reference evidence="3 4" key="1">
    <citation type="submission" date="2024-04" db="EMBL/GenBank/DDBJ databases">
        <title>Tritrichomonas musculus Genome.</title>
        <authorList>
            <person name="Alves-Ferreira E."/>
            <person name="Grigg M."/>
            <person name="Lorenzi H."/>
            <person name="Galac M."/>
        </authorList>
    </citation>
    <scope>NUCLEOTIDE SEQUENCE [LARGE SCALE GENOMIC DNA]</scope>
    <source>
        <strain evidence="3 4">EAF2021</strain>
    </source>
</reference>
<feature type="region of interest" description="Disordered" evidence="1">
    <location>
        <begin position="1"/>
        <end position="35"/>
    </location>
</feature>
<accession>A0ABR2HJ63</accession>
<evidence type="ECO:0000313" key="3">
    <source>
        <dbReference type="EMBL" id="KAK8848270.1"/>
    </source>
</evidence>
<dbReference type="Proteomes" id="UP001470230">
    <property type="component" value="Unassembled WGS sequence"/>
</dbReference>
<feature type="domain" description="ELMO" evidence="2">
    <location>
        <begin position="133"/>
        <end position="289"/>
    </location>
</feature>
<dbReference type="Pfam" id="PF04727">
    <property type="entry name" value="ELMO_CED12"/>
    <property type="match status" value="1"/>
</dbReference>
<evidence type="ECO:0000256" key="1">
    <source>
        <dbReference type="SAM" id="MobiDB-lite"/>
    </source>
</evidence>
<proteinExistence type="predicted"/>
<dbReference type="PROSITE" id="PS51335">
    <property type="entry name" value="ELMO"/>
    <property type="match status" value="1"/>
</dbReference>
<gene>
    <name evidence="3" type="ORF">M9Y10_019328</name>
</gene>
<dbReference type="InterPro" id="IPR050868">
    <property type="entry name" value="ELMO_domain-containing"/>
</dbReference>
<evidence type="ECO:0000313" key="4">
    <source>
        <dbReference type="Proteomes" id="UP001470230"/>
    </source>
</evidence>
<feature type="compositionally biased region" description="Low complexity" evidence="1">
    <location>
        <begin position="1"/>
        <end position="11"/>
    </location>
</feature>
<comment type="caution">
    <text evidence="3">The sequence shown here is derived from an EMBL/GenBank/DDBJ whole genome shotgun (WGS) entry which is preliminary data.</text>
</comment>
<keyword evidence="4" id="KW-1185">Reference proteome</keyword>
<sequence length="317" mass="36127">MSSSAEASDSFNSERDEKDNNENEIPADVKNAREQWDKIGKQQDELNQNLETQKGVGGVIIDRGSPITFYDARAFLIEECQKSSEIKNIKVPELVSDPPRCFCFKPKKNMEAVNAWEKIFKISKIKFDENNLLHHRILNTLHMLVTGCSTPPVRKGSHWQTIGFQSNDPITDLRGSGMMGLLLPLNLFAKYKVLSKFLIDTSRLPEQNFPIMVVLISYTKAAIEAAGTTDLLKAGTNFETCWDRMAYFFAGMVQTLCSEWRNELLDFEHDFTRFDQVSNRAKARPFQMVEEGAKAVQEDEKKLIDDNEANQSEEILE</sequence>
<feature type="region of interest" description="Disordered" evidence="1">
    <location>
        <begin position="292"/>
        <end position="317"/>
    </location>
</feature>
<dbReference type="InterPro" id="IPR006816">
    <property type="entry name" value="ELMO_dom"/>
</dbReference>
<evidence type="ECO:0000259" key="2">
    <source>
        <dbReference type="PROSITE" id="PS51335"/>
    </source>
</evidence>
<name>A0ABR2HJ63_9EUKA</name>
<dbReference type="EMBL" id="JAPFFF010000027">
    <property type="protein sequence ID" value="KAK8848270.1"/>
    <property type="molecule type" value="Genomic_DNA"/>
</dbReference>
<feature type="compositionally biased region" description="Basic and acidic residues" evidence="1">
    <location>
        <begin position="292"/>
        <end position="305"/>
    </location>
</feature>
<dbReference type="PANTHER" id="PTHR12771">
    <property type="entry name" value="ENGULFMENT AND CELL MOTILITY"/>
    <property type="match status" value="1"/>
</dbReference>
<feature type="compositionally biased region" description="Basic and acidic residues" evidence="1">
    <location>
        <begin position="12"/>
        <end position="21"/>
    </location>
</feature>
<organism evidence="3 4">
    <name type="scientific">Tritrichomonas musculus</name>
    <dbReference type="NCBI Taxonomy" id="1915356"/>
    <lineage>
        <taxon>Eukaryota</taxon>
        <taxon>Metamonada</taxon>
        <taxon>Parabasalia</taxon>
        <taxon>Tritrichomonadida</taxon>
        <taxon>Tritrichomonadidae</taxon>
        <taxon>Tritrichomonas</taxon>
    </lineage>
</organism>
<dbReference type="PANTHER" id="PTHR12771:SF2">
    <property type="entry name" value="ELMO DOMAIN-CONTAINING PROTEIN 3"/>
    <property type="match status" value="1"/>
</dbReference>
<protein>
    <submittedName>
        <fullName evidence="3">ELMO domain-containing protein 3</fullName>
    </submittedName>
</protein>